<feature type="compositionally biased region" description="Low complexity" evidence="1">
    <location>
        <begin position="149"/>
        <end position="163"/>
    </location>
</feature>
<feature type="region of interest" description="Disordered" evidence="1">
    <location>
        <begin position="142"/>
        <end position="163"/>
    </location>
</feature>
<feature type="region of interest" description="Disordered" evidence="1">
    <location>
        <begin position="479"/>
        <end position="524"/>
    </location>
</feature>
<feature type="region of interest" description="Disordered" evidence="1">
    <location>
        <begin position="545"/>
        <end position="613"/>
    </location>
</feature>
<evidence type="ECO:0000313" key="2">
    <source>
        <dbReference type="EMBL" id="SCV74855.1"/>
    </source>
</evidence>
<sequence length="858" mass="91329">MNNMASSPTRPEVAILCHSPALNALKRPQLVALAKEFGLKASGKVGTALAKRTEQHMKIRCLTSWPSTRAQNVDLIKRLKQHGQELVRQPRVSATPNPQDDREGGEEMSWMVLDDQKDTSEPGDSVSNQEMDVEVGMQEFGVDADSGDKSTIPTSSSSSSLASTIRSVGGSLLRKLKSTTNLPNSSSQSSIATIATPSGPVEADSSSLVSPIRPSTPRIYPSLTPQSIASYSPFALGVQDHSMMEVTPEIHNNQQDSSFSTLSTMTSSSCASSLQTGTGIRLVSRPTDYGASSSTTTLPLPATSMPAAEHAEPSFISDRERDFTSVAIPQGTTHVITLAPVSPELCKPSTSDARFIFGSPLPKAESAFTFSLSPGPSIERLLAPPEKITNSETSLSIGGNEGLVSSRSTTELVMEEMNRRALESLAQSSTLNQSISSLSHSHTSYRPQAGPNVKGNKRMFDVSHRKVFDRMQGIDMHYAAKRPREATTNTTFSTSTSTSMFRSTSSKSLFHKGDEDEASRSSKKLKLTASTLGNSLGSKRLFRAGSSTLSSNPMKEGKQSPEKVASALREQGWLGTTSSRTGTSGGMSTLTTSLRNPSRNGEKEQSSEDREEVKRRLAMLKHQRRKSQAQQVAAGMRKKRVSLGRELELIVATPKPSGSLTKSLFRATFGSKKSTTNGVPPVPSSVARPAPVPVVPVVLARPTTTNDLQASMSSISRPKPTHLASSIGTTRPKFDLQASLKRKPLGYTPKLGPLSNSEHPTYKLESPASTRPSSSSLFAPTLASSSKQLPSTRVLGSSLKANIASLQTNSPTVVRKPGLLQGKLGGRVQPSLAGRGGALGSTSARASAATVAASKVEE</sequence>
<organism evidence="2 3">
    <name type="scientific">Microbotryum intermedium</name>
    <dbReference type="NCBI Taxonomy" id="269621"/>
    <lineage>
        <taxon>Eukaryota</taxon>
        <taxon>Fungi</taxon>
        <taxon>Dikarya</taxon>
        <taxon>Basidiomycota</taxon>
        <taxon>Pucciniomycotina</taxon>
        <taxon>Microbotryomycetes</taxon>
        <taxon>Microbotryales</taxon>
        <taxon>Microbotryaceae</taxon>
        <taxon>Microbotryum</taxon>
    </lineage>
</organism>
<feature type="compositionally biased region" description="Basic and acidic residues" evidence="1">
    <location>
        <begin position="600"/>
        <end position="613"/>
    </location>
</feature>
<dbReference type="STRING" id="269621.A0A238FNU7"/>
<reference evidence="3" key="1">
    <citation type="submission" date="2016-09" db="EMBL/GenBank/DDBJ databases">
        <authorList>
            <person name="Jeantristanb JTB J.-T."/>
            <person name="Ricardo R."/>
        </authorList>
    </citation>
    <scope>NUCLEOTIDE SEQUENCE [LARGE SCALE GENOMIC DNA]</scope>
</reference>
<proteinExistence type="predicted"/>
<feature type="compositionally biased region" description="Low complexity" evidence="1">
    <location>
        <begin position="433"/>
        <end position="444"/>
    </location>
</feature>
<evidence type="ECO:0000256" key="1">
    <source>
        <dbReference type="SAM" id="MobiDB-lite"/>
    </source>
</evidence>
<feature type="compositionally biased region" description="Low complexity" evidence="1">
    <location>
        <begin position="840"/>
        <end position="858"/>
    </location>
</feature>
<feature type="region of interest" description="Disordered" evidence="1">
    <location>
        <begin position="84"/>
        <end position="105"/>
    </location>
</feature>
<feature type="compositionally biased region" description="Low complexity" evidence="1">
    <location>
        <begin position="572"/>
        <end position="594"/>
    </location>
</feature>
<dbReference type="OrthoDB" id="5964929at2759"/>
<feature type="compositionally biased region" description="Low complexity" evidence="1">
    <location>
        <begin position="185"/>
        <end position="198"/>
    </location>
</feature>
<feature type="compositionally biased region" description="Low complexity" evidence="1">
    <location>
        <begin position="766"/>
        <end position="776"/>
    </location>
</feature>
<accession>A0A238FNU7</accession>
<protein>
    <submittedName>
        <fullName evidence="2">BQ2448_7884 protein</fullName>
    </submittedName>
</protein>
<feature type="compositionally biased region" description="Low complexity" evidence="1">
    <location>
        <begin position="487"/>
        <end position="508"/>
    </location>
</feature>
<gene>
    <name evidence="2" type="ORF">BQ2448_7884</name>
</gene>
<keyword evidence="3" id="KW-1185">Reference proteome</keyword>
<dbReference type="AlphaFoldDB" id="A0A238FNU7"/>
<feature type="region of interest" description="Disordered" evidence="1">
    <location>
        <begin position="831"/>
        <end position="858"/>
    </location>
</feature>
<name>A0A238FNU7_9BASI</name>
<evidence type="ECO:0000313" key="3">
    <source>
        <dbReference type="Proteomes" id="UP000198372"/>
    </source>
</evidence>
<feature type="region of interest" description="Disordered" evidence="1">
    <location>
        <begin position="433"/>
        <end position="456"/>
    </location>
</feature>
<feature type="region of interest" description="Disordered" evidence="1">
    <location>
        <begin position="178"/>
        <end position="212"/>
    </location>
</feature>
<dbReference type="Proteomes" id="UP000198372">
    <property type="component" value="Unassembled WGS sequence"/>
</dbReference>
<feature type="region of interest" description="Disordered" evidence="1">
    <location>
        <begin position="744"/>
        <end position="783"/>
    </location>
</feature>
<feature type="region of interest" description="Disordered" evidence="1">
    <location>
        <begin position="708"/>
        <end position="727"/>
    </location>
</feature>
<dbReference type="EMBL" id="FMSP01000024">
    <property type="protein sequence ID" value="SCV74855.1"/>
    <property type="molecule type" value="Genomic_DNA"/>
</dbReference>
<feature type="compositionally biased region" description="Basic and acidic residues" evidence="1">
    <location>
        <begin position="511"/>
        <end position="520"/>
    </location>
</feature>